<dbReference type="NCBIfam" id="TIGR00724">
    <property type="entry name" value="urea_amlyse_rel"/>
    <property type="match status" value="1"/>
</dbReference>
<evidence type="ECO:0000256" key="6">
    <source>
        <dbReference type="ARBA" id="ARBA00023267"/>
    </source>
</evidence>
<dbReference type="InterPro" id="IPR005482">
    <property type="entry name" value="Biotin_COase_C"/>
</dbReference>
<dbReference type="NCBIfam" id="TIGR02713">
    <property type="entry name" value="allophanate_hyd"/>
    <property type="match status" value="1"/>
</dbReference>
<dbReference type="Pfam" id="PF00289">
    <property type="entry name" value="Biotin_carb_N"/>
    <property type="match status" value="1"/>
</dbReference>
<evidence type="ECO:0000313" key="12">
    <source>
        <dbReference type="EMBL" id="CAK7212536.1"/>
    </source>
</evidence>
<dbReference type="SUPFAM" id="SSF52440">
    <property type="entry name" value="PreATP-grasp domain"/>
    <property type="match status" value="1"/>
</dbReference>
<evidence type="ECO:0000256" key="8">
    <source>
        <dbReference type="SAM" id="MobiDB-lite"/>
    </source>
</evidence>
<dbReference type="Pfam" id="PF01425">
    <property type="entry name" value="Amidase"/>
    <property type="match status" value="1"/>
</dbReference>
<dbReference type="Pfam" id="PF02626">
    <property type="entry name" value="CT_A_B"/>
    <property type="match status" value="1"/>
</dbReference>
<dbReference type="SMART" id="SM00878">
    <property type="entry name" value="Biotin_carb_C"/>
    <property type="match status" value="1"/>
</dbReference>
<dbReference type="SUPFAM" id="SSF51230">
    <property type="entry name" value="Single hybrid motif"/>
    <property type="match status" value="1"/>
</dbReference>
<dbReference type="InterPro" id="IPR011764">
    <property type="entry name" value="Biotin_carboxylation_dom"/>
</dbReference>
<dbReference type="PROSITE" id="PS00867">
    <property type="entry name" value="CPSASE_2"/>
    <property type="match status" value="1"/>
</dbReference>
<dbReference type="Pfam" id="PF00364">
    <property type="entry name" value="Biotin_lipoyl"/>
    <property type="match status" value="1"/>
</dbReference>
<feature type="compositionally biased region" description="Polar residues" evidence="8">
    <location>
        <begin position="1781"/>
        <end position="1799"/>
    </location>
</feature>
<dbReference type="SMART" id="SM00796">
    <property type="entry name" value="AHS1"/>
    <property type="match status" value="1"/>
</dbReference>
<evidence type="ECO:0000256" key="2">
    <source>
        <dbReference type="ARBA" id="ARBA00022598"/>
    </source>
</evidence>
<dbReference type="InterPro" id="IPR014085">
    <property type="entry name" value="Allophanate_hydrolase"/>
</dbReference>
<dbReference type="PROSITE" id="PS50975">
    <property type="entry name" value="ATP_GRASP"/>
    <property type="match status" value="1"/>
</dbReference>
<dbReference type="PROSITE" id="PS00866">
    <property type="entry name" value="CPSASE_1"/>
    <property type="match status" value="1"/>
</dbReference>
<feature type="region of interest" description="Disordered" evidence="8">
    <location>
        <begin position="1781"/>
        <end position="1801"/>
    </location>
</feature>
<evidence type="ECO:0000256" key="5">
    <source>
        <dbReference type="ARBA" id="ARBA00022840"/>
    </source>
</evidence>
<dbReference type="InterPro" id="IPR036928">
    <property type="entry name" value="AS_sf"/>
</dbReference>
<dbReference type="SUPFAM" id="SSF75304">
    <property type="entry name" value="Amidase signature (AS) enzymes"/>
    <property type="match status" value="1"/>
</dbReference>
<accession>A0ABP0AZ35</accession>
<dbReference type="Gene3D" id="3.10.490.10">
    <property type="entry name" value="Gamma-glutamyl cyclotransferase-like"/>
    <property type="match status" value="1"/>
</dbReference>
<dbReference type="InterPro" id="IPR000089">
    <property type="entry name" value="Biotin_lipoyl"/>
</dbReference>
<dbReference type="Gene3D" id="3.40.50.20">
    <property type="match status" value="1"/>
</dbReference>
<dbReference type="PANTHER" id="PTHR18866:SF128">
    <property type="entry name" value="UREA AMIDOLYASE"/>
    <property type="match status" value="1"/>
</dbReference>
<evidence type="ECO:0008006" key="14">
    <source>
        <dbReference type="Google" id="ProtNLM"/>
    </source>
</evidence>
<comment type="cofactor">
    <cofactor evidence="1">
        <name>biotin</name>
        <dbReference type="ChEBI" id="CHEBI:57586"/>
    </cofactor>
</comment>
<dbReference type="InterPro" id="IPR016185">
    <property type="entry name" value="PreATP-grasp_dom_sf"/>
</dbReference>
<dbReference type="Pfam" id="PF02682">
    <property type="entry name" value="CT_C_D"/>
    <property type="match status" value="1"/>
</dbReference>
<dbReference type="InterPro" id="IPR053844">
    <property type="entry name" value="AH_C"/>
</dbReference>
<evidence type="ECO:0000259" key="9">
    <source>
        <dbReference type="PROSITE" id="PS50968"/>
    </source>
</evidence>
<proteinExistence type="predicted"/>
<keyword evidence="5 7" id="KW-0067">ATP-binding</keyword>
<dbReference type="Gene3D" id="1.20.58.1700">
    <property type="match status" value="1"/>
</dbReference>
<dbReference type="Gene3D" id="3.30.1490.20">
    <property type="entry name" value="ATP-grasp fold, A domain"/>
    <property type="match status" value="1"/>
</dbReference>
<feature type="domain" description="Biotin carboxylation" evidence="11">
    <location>
        <begin position="635"/>
        <end position="1086"/>
    </location>
</feature>
<dbReference type="SMART" id="SM00797">
    <property type="entry name" value="AHS2"/>
    <property type="match status" value="1"/>
</dbReference>
<evidence type="ECO:0000259" key="10">
    <source>
        <dbReference type="PROSITE" id="PS50975"/>
    </source>
</evidence>
<comment type="caution">
    <text evidence="12">The sequence shown here is derived from an EMBL/GenBank/DDBJ whole genome shotgun (WGS) entry which is preliminary data.</text>
</comment>
<protein>
    <recommendedName>
        <fullName evidence="14">Urea amidolyase</fullName>
    </recommendedName>
</protein>
<dbReference type="InterPro" id="IPR011054">
    <property type="entry name" value="Rudment_hybrid_motif"/>
</dbReference>
<evidence type="ECO:0000256" key="7">
    <source>
        <dbReference type="PROSITE-ProRule" id="PRU00409"/>
    </source>
</evidence>
<dbReference type="InterPro" id="IPR003833">
    <property type="entry name" value="CT_C_D"/>
</dbReference>
<feature type="domain" description="ATP-grasp" evidence="10">
    <location>
        <begin position="754"/>
        <end position="952"/>
    </location>
</feature>
<dbReference type="InterPro" id="IPR005481">
    <property type="entry name" value="BC-like_N"/>
</dbReference>
<dbReference type="SUPFAM" id="SSF50891">
    <property type="entry name" value="Cyclophilin-like"/>
    <property type="match status" value="2"/>
</dbReference>
<evidence type="ECO:0000256" key="1">
    <source>
        <dbReference type="ARBA" id="ARBA00001953"/>
    </source>
</evidence>
<dbReference type="PROSITE" id="PS50968">
    <property type="entry name" value="BIOTINYL_LIPOYL"/>
    <property type="match status" value="1"/>
</dbReference>
<dbReference type="InterPro" id="IPR050856">
    <property type="entry name" value="Biotin_carboxylase_complex"/>
</dbReference>
<feature type="domain" description="Lipoyl-binding" evidence="9">
    <location>
        <begin position="1789"/>
        <end position="1871"/>
    </location>
</feature>
<dbReference type="Gene3D" id="2.40.50.100">
    <property type="match status" value="1"/>
</dbReference>
<sequence length="1875" mass="198628">MEVLPQHPITIDDWRAIQTPESGLDNLLKLAEHERQKASAAWISLATPQQIRDQWDALLAGDKSDDNHASRPLWGIPFAIKDNIDVESFPTTAACPIFSTGSALEDATVISRLKAAGAVVLGKTNLDQFATGLVGTRSPYGAVPNAFDATFVSGGSSAGSGVVVSRGVVPFSLGTDTAGSGRVPAGLNNIVGLKPTRGALSTSGVVPACRTLDCVSIFAQTVEDAATVLKVAEGYDAKDAYSRERIQQKIPQRRTPSLAICANPPWFGRNDMKVAYEAALERARGLDWQLTPVDFSPLFELARLLYEGPWVAERYHAVRQFLEKSGAADTASSSAAVSAASLDPTVHTILLQANKFSATDAFAYEYKRQELTRIIEQAFAKFDGLLVPTAPSFPTHAEVAADPIGKNAQLGTYTNFVNFLDWSALAMPAGFFTPDNGTTAPDDLLPFGMTLVARIWQEDWLLDLASDWLAGEARSLGATGLVRTEKKRPQQPSTTDDTVSIVVVGAHLSGLPLNGDLVSRGAALVGATYTAPKYKLYALATNAGGVPKPGLKRVSEDGGASIAVEEWRLPTLLFASFIATIPHPLGIGSVELEDGSWKKGFICEPTGLEDGAVDITHLGGWRSYIAQLSKSKPRPIKRVLIANRGEIAARIVRTLHSMGLEAVAIHSNADADTPHVKTSDVALPLGGGSVAETYLDGDRIIQLALTSGADAVIPGYGFLAENADFAGAVEDAGLVWIGPTPTQMRQLGLKHAARDIAVAAGIPVVPGGGHLLETIDEALEAADAAGYPVMLKSTAGGGGIGLRRCANAAALRDAFDGVQQLAQANFGDRRVFVERFVSDARHIEVQIIGDGQGGAWAAGERDCSLQRRHQKVVEEAPAPNLPDDIRKRMHQAAIDLASAVKYRSVGTVEFIYDAARSAFYFLEVNARLQVEHPVTEAVTGLDLVEMMVRIAGGDTTALVARAPSGSSLTVTGAAIETRLYAESPRQDFRPSTGTVVDAHFPAGPNIRVDTWVHKNTVISSLYDPMVAKIISFGPDRGSAVRNLASALTDTHVAGLETNRDYLAGIVKISSFRDGDYTTNTLESQGHALLASLPPAIEVLAPGASTTVQDLPGRLDLWHAGIPPSGPMDSVSFRLANHAVGNPADAAALEVTAQGPTLLFHSDAVVAVTGATVPLHLRPSKDGNGEHLAMHMPLTVCAGQVLEVGSVPSTNTSGGYRVYIALRGGIDVPQVFGSRSTFDIGHFGGHNGRKLLTHDLLRVGSPATGLSDPVPVPSVPMPLPDSDGSPLWDVAVVPGPHGAPDIFTADGLADLFSGTWTVHYNSNRLGVRLTGPRPQWARTDGGEGGLHPSNILDAPYSMGGISFTGDDAIVLTCDGPSLGGFAVFCVVATVDLWKIGQARPGDRIRLHPVMATEAAAALKRVDSAIKAPTLSGGDITYDPSVSNLTAPNPLLVTPIISTFGGSADKPLVTARQAGDRYLLLEFGADNVFDIVSSLAIVALIRYHADTRVDCIDELTPGVRTLHVNYRPGYEPSAVLSALEAAYDAALSSIASSSPSGRRVSSRRVRMPIAMNDSQSRRAIARYAATIRGNAPWVPNNASFVEQLNGLPAGGVAEVMTAAEFLVIGLGDVYLGSPCGIPLDPRHRLLGTKYNPSRSYTPRSAVGLGGQFLCIYGGESPGGYQLVGRTRPVWDDNLVEYGDVKSDGNVPWVLRVFDRISFYPVAEADLDTAPIHIDEDAEFDVDEYIAWLGTIHDDATAIAAQRRAALENYPQLNELLSPAKSANTNTRLRGSSGAGNPSQSPAHAHVVEASMPGRCFKLAVTPGDTVRVGDTLLWIESNKMELQINSPAAGKVTDILVDVGHLISPSDPLLVLNTTPQ</sequence>
<dbReference type="EMBL" id="CAWUHD010000009">
    <property type="protein sequence ID" value="CAK7212536.1"/>
    <property type="molecule type" value="Genomic_DNA"/>
</dbReference>
<evidence type="ECO:0000259" key="11">
    <source>
        <dbReference type="PROSITE" id="PS50979"/>
    </source>
</evidence>
<dbReference type="InterPro" id="IPR011053">
    <property type="entry name" value="Single_hybrid_motif"/>
</dbReference>
<dbReference type="Gene3D" id="3.30.1360.40">
    <property type="match status" value="1"/>
</dbReference>
<organism evidence="12 13">
    <name type="scientific">Sporothrix eucalyptigena</name>
    <dbReference type="NCBI Taxonomy" id="1812306"/>
    <lineage>
        <taxon>Eukaryota</taxon>
        <taxon>Fungi</taxon>
        <taxon>Dikarya</taxon>
        <taxon>Ascomycota</taxon>
        <taxon>Pezizomycotina</taxon>
        <taxon>Sordariomycetes</taxon>
        <taxon>Sordariomycetidae</taxon>
        <taxon>Ophiostomatales</taxon>
        <taxon>Ophiostomataceae</taxon>
        <taxon>Sporothrix</taxon>
    </lineage>
</organism>
<dbReference type="Pfam" id="PF02785">
    <property type="entry name" value="Biotin_carb_C"/>
    <property type="match status" value="1"/>
</dbReference>
<name>A0ABP0AZ35_9PEZI</name>
<reference evidence="12 13" key="1">
    <citation type="submission" date="2024-01" db="EMBL/GenBank/DDBJ databases">
        <authorList>
            <person name="Allen C."/>
            <person name="Tagirdzhanova G."/>
        </authorList>
    </citation>
    <scope>NUCLEOTIDE SEQUENCE [LARGE SCALE GENOMIC DNA]</scope>
</reference>
<dbReference type="SUPFAM" id="SSF160467">
    <property type="entry name" value="PH0987 N-terminal domain-like"/>
    <property type="match status" value="1"/>
</dbReference>
<dbReference type="InterPro" id="IPR029000">
    <property type="entry name" value="Cyclophilin-like_dom_sf"/>
</dbReference>
<dbReference type="SUPFAM" id="SSF51246">
    <property type="entry name" value="Rudiment single hybrid motif"/>
    <property type="match status" value="1"/>
</dbReference>
<keyword evidence="2" id="KW-0436">Ligase</keyword>
<dbReference type="Gene3D" id="3.90.1300.10">
    <property type="entry name" value="Amidase signature (AS) domain"/>
    <property type="match status" value="1"/>
</dbReference>
<keyword evidence="3 7" id="KW-0547">Nucleotide-binding</keyword>
<dbReference type="Pfam" id="PF21986">
    <property type="entry name" value="AH_C"/>
    <property type="match status" value="1"/>
</dbReference>
<keyword evidence="6" id="KW-0092">Biotin</keyword>
<evidence type="ECO:0000256" key="4">
    <source>
        <dbReference type="ARBA" id="ARBA00022801"/>
    </source>
</evidence>
<dbReference type="Proteomes" id="UP001642482">
    <property type="component" value="Unassembled WGS sequence"/>
</dbReference>
<gene>
    <name evidence="12" type="ORF">SEUCBS140593_001536</name>
</gene>
<dbReference type="NCBIfam" id="NF006043">
    <property type="entry name" value="PRK08186.1"/>
    <property type="match status" value="1"/>
</dbReference>
<dbReference type="Gene3D" id="3.30.470.20">
    <property type="entry name" value="ATP-grasp fold, B domain"/>
    <property type="match status" value="1"/>
</dbReference>
<keyword evidence="4" id="KW-0378">Hydrolase</keyword>
<dbReference type="CDD" id="cd06850">
    <property type="entry name" value="biotinyl_domain"/>
    <property type="match status" value="1"/>
</dbReference>
<keyword evidence="13" id="KW-1185">Reference proteome</keyword>
<dbReference type="Pfam" id="PF02786">
    <property type="entry name" value="CPSase_L_D2"/>
    <property type="match status" value="1"/>
</dbReference>
<dbReference type="PROSITE" id="PS50979">
    <property type="entry name" value="BC"/>
    <property type="match status" value="1"/>
</dbReference>
<dbReference type="InterPro" id="IPR005479">
    <property type="entry name" value="CPAse_ATP-bd"/>
</dbReference>
<dbReference type="NCBIfam" id="TIGR02712">
    <property type="entry name" value="urea_carbox"/>
    <property type="match status" value="1"/>
</dbReference>
<dbReference type="InterPro" id="IPR014084">
    <property type="entry name" value="Urea_COase"/>
</dbReference>
<dbReference type="SUPFAM" id="SSF56059">
    <property type="entry name" value="Glutathione synthetase ATP-binding domain-like"/>
    <property type="match status" value="1"/>
</dbReference>
<dbReference type="PANTHER" id="PTHR18866">
    <property type="entry name" value="CARBOXYLASE:PYRUVATE/ACETYL-COA/PROPIONYL-COA CARBOXYLASE"/>
    <property type="match status" value="1"/>
</dbReference>
<evidence type="ECO:0000313" key="13">
    <source>
        <dbReference type="Proteomes" id="UP001642482"/>
    </source>
</evidence>
<dbReference type="InterPro" id="IPR011761">
    <property type="entry name" value="ATP-grasp"/>
</dbReference>
<evidence type="ECO:0000256" key="3">
    <source>
        <dbReference type="ARBA" id="ARBA00022741"/>
    </source>
</evidence>
<dbReference type="InterPro" id="IPR023631">
    <property type="entry name" value="Amidase_dom"/>
</dbReference>
<dbReference type="Gene3D" id="2.40.100.10">
    <property type="entry name" value="Cyclophilin-like"/>
    <property type="match status" value="2"/>
</dbReference>
<dbReference type="InterPro" id="IPR003778">
    <property type="entry name" value="CT_A_B"/>
</dbReference>
<dbReference type="InterPro" id="IPR013815">
    <property type="entry name" value="ATP_grasp_subdomain_1"/>
</dbReference>